<sequence length="698" mass="80259">MATTVITTIDQIPFVSSPLSAETLKFPIESNLRKDLSKTQNTCNSALKIFQEIKNNKDLVDISLNIINSGIDLLSEIQQTIGESQISFELKKEIEESLAFQDYSNCISKFETFNHSNPTDEVRRDLTKLNDELKTSTDELRDTFIKWKSSRGGWNGKIKKKIKAFAKMANIRKSVSTSEKEIRQCELNSDHVEPMEPPVVVGGILKGTYASLHVAIKGVGNFERNDSKLLELKKEIDLLKSLSKCHHILCVYGFIRRGINCSVISRWGEYNLQTYLKENLNLEMTKKLTIAYGIADALSFIHKQDILHYDIRSDNIFLDTHLEAKLYNFRTVNDSPIFMKSINKQTDSRWTTPEKFRGGDYTKESEIYSFSLVLWEIINQKLPYHDDTDINQIKTKVLIGIHPQPESTIGTPIQYQKIMEKGWDLSPKLRPKAEDICETLKNLARTEKYWPHELERVGDVSDVKNNFLSPNSAIRGDDASSIHTNCSADGDYIPSARSTITESTHFEKRKGFDKFIPFQKHLDFEEAIKLHHERNYNKAWKIFKEFEKRNPSPEAKFWVGFYYLKGYYDKGSNVKADPKASKFLYQSAKEGHPEAQYWYAISILNYGLISKEQKDEEHFKVANEYLRKAADQDHYYALKKLGSIIKKGEYGNISNRKVGNDMIRRARTLVTKSSLEPGGRSSFDNRPTDKLARHSTVN</sequence>
<comment type="caution">
    <text evidence="7">The sequence shown here is derived from an EMBL/GenBank/DDBJ whole genome shotgun (WGS) entry which is preliminary data.</text>
</comment>
<dbReference type="SUPFAM" id="SSF81901">
    <property type="entry name" value="HCP-like"/>
    <property type="match status" value="1"/>
</dbReference>
<name>A0A2Z6R002_9GLOM</name>
<dbReference type="Gene3D" id="1.25.40.10">
    <property type="entry name" value="Tetratricopeptide repeat domain"/>
    <property type="match status" value="1"/>
</dbReference>
<evidence type="ECO:0000256" key="5">
    <source>
        <dbReference type="SAM" id="MobiDB-lite"/>
    </source>
</evidence>
<dbReference type="InterPro" id="IPR000719">
    <property type="entry name" value="Prot_kinase_dom"/>
</dbReference>
<keyword evidence="2" id="KW-0547">Nucleotide-binding</keyword>
<evidence type="ECO:0000259" key="6">
    <source>
        <dbReference type="PROSITE" id="PS50011"/>
    </source>
</evidence>
<dbReference type="OrthoDB" id="2422033at2759"/>
<keyword evidence="1" id="KW-0808">Transferase</keyword>
<dbReference type="Pfam" id="PF07714">
    <property type="entry name" value="PK_Tyr_Ser-Thr"/>
    <property type="match status" value="1"/>
</dbReference>
<dbReference type="SUPFAM" id="SSF56112">
    <property type="entry name" value="Protein kinase-like (PK-like)"/>
    <property type="match status" value="1"/>
</dbReference>
<proteinExistence type="predicted"/>
<keyword evidence="3 8" id="KW-0418">Kinase</keyword>
<feature type="domain" description="Protein kinase" evidence="6">
    <location>
        <begin position="144"/>
        <end position="443"/>
    </location>
</feature>
<evidence type="ECO:0000256" key="3">
    <source>
        <dbReference type="ARBA" id="ARBA00022777"/>
    </source>
</evidence>
<evidence type="ECO:0000313" key="9">
    <source>
        <dbReference type="Proteomes" id="UP000247702"/>
    </source>
</evidence>
<dbReference type="PANTHER" id="PTHR44329:SF288">
    <property type="entry name" value="MITOGEN-ACTIVATED PROTEIN KINASE KINASE KINASE 20"/>
    <property type="match status" value="1"/>
</dbReference>
<dbReference type="InterPro" id="IPR011009">
    <property type="entry name" value="Kinase-like_dom_sf"/>
</dbReference>
<dbReference type="PANTHER" id="PTHR44329">
    <property type="entry name" value="SERINE/THREONINE-PROTEIN KINASE TNNI3K-RELATED"/>
    <property type="match status" value="1"/>
</dbReference>
<reference evidence="8" key="2">
    <citation type="submission" date="2019-10" db="EMBL/GenBank/DDBJ databases">
        <title>Conservation and host-specific expression of non-tandemly repeated heterogenous ribosome RNA gene in arbuscular mycorrhizal fungi.</title>
        <authorList>
            <person name="Maeda T."/>
            <person name="Kobayashi Y."/>
            <person name="Nakagawa T."/>
            <person name="Ezawa T."/>
            <person name="Yamaguchi K."/>
            <person name="Bino T."/>
            <person name="Nishimoto Y."/>
            <person name="Shigenobu S."/>
            <person name="Kawaguchi M."/>
        </authorList>
    </citation>
    <scope>NUCLEOTIDE SEQUENCE</scope>
    <source>
        <strain evidence="8">HR1</strain>
    </source>
</reference>
<dbReference type="GO" id="GO:0005524">
    <property type="term" value="F:ATP binding"/>
    <property type="evidence" value="ECO:0007669"/>
    <property type="project" value="UniProtKB-KW"/>
</dbReference>
<protein>
    <submittedName>
        <fullName evidence="8">Kinase-like domain-containing protein</fullName>
    </submittedName>
</protein>
<reference evidence="7 9" key="1">
    <citation type="submission" date="2017-11" db="EMBL/GenBank/DDBJ databases">
        <title>The genome of Rhizophagus clarus HR1 reveals common genetic basis of auxotrophy among arbuscular mycorrhizal fungi.</title>
        <authorList>
            <person name="Kobayashi Y."/>
        </authorList>
    </citation>
    <scope>NUCLEOTIDE SEQUENCE [LARGE SCALE GENOMIC DNA]</scope>
    <source>
        <strain evidence="7 9">HR1</strain>
    </source>
</reference>
<keyword evidence="4" id="KW-0067">ATP-binding</keyword>
<dbReference type="Gene3D" id="1.10.510.10">
    <property type="entry name" value="Transferase(Phosphotransferase) domain 1"/>
    <property type="match status" value="1"/>
</dbReference>
<dbReference type="EMBL" id="BEXD01000891">
    <property type="protein sequence ID" value="GBB90924.1"/>
    <property type="molecule type" value="Genomic_DNA"/>
</dbReference>
<feature type="region of interest" description="Disordered" evidence="5">
    <location>
        <begin position="674"/>
        <end position="698"/>
    </location>
</feature>
<dbReference type="GO" id="GO:0004674">
    <property type="term" value="F:protein serine/threonine kinase activity"/>
    <property type="evidence" value="ECO:0007669"/>
    <property type="project" value="TreeGrafter"/>
</dbReference>
<dbReference type="InterPro" id="IPR001245">
    <property type="entry name" value="Ser-Thr/Tyr_kinase_cat_dom"/>
</dbReference>
<dbReference type="Proteomes" id="UP000615446">
    <property type="component" value="Unassembled WGS sequence"/>
</dbReference>
<accession>A0A2Z6R002</accession>
<dbReference type="PROSITE" id="PS50011">
    <property type="entry name" value="PROTEIN_KINASE_DOM"/>
    <property type="match status" value="1"/>
</dbReference>
<dbReference type="InterPro" id="IPR011990">
    <property type="entry name" value="TPR-like_helical_dom_sf"/>
</dbReference>
<evidence type="ECO:0000313" key="7">
    <source>
        <dbReference type="EMBL" id="GBB90924.1"/>
    </source>
</evidence>
<dbReference type="AlphaFoldDB" id="A0A2Z6R002"/>
<evidence type="ECO:0000256" key="1">
    <source>
        <dbReference type="ARBA" id="ARBA00022679"/>
    </source>
</evidence>
<evidence type="ECO:0000256" key="4">
    <source>
        <dbReference type="ARBA" id="ARBA00022840"/>
    </source>
</evidence>
<dbReference type="Proteomes" id="UP000247702">
    <property type="component" value="Unassembled WGS sequence"/>
</dbReference>
<evidence type="ECO:0000256" key="2">
    <source>
        <dbReference type="ARBA" id="ARBA00022741"/>
    </source>
</evidence>
<evidence type="ECO:0000313" key="8">
    <source>
        <dbReference type="EMBL" id="GES89115.1"/>
    </source>
</evidence>
<dbReference type="PROSITE" id="PS00109">
    <property type="entry name" value="PROTEIN_KINASE_TYR"/>
    <property type="match status" value="1"/>
</dbReference>
<dbReference type="InterPro" id="IPR051681">
    <property type="entry name" value="Ser/Thr_Kinases-Pseudokinases"/>
</dbReference>
<dbReference type="EMBL" id="BLAL01000183">
    <property type="protein sequence ID" value="GES89115.1"/>
    <property type="molecule type" value="Genomic_DNA"/>
</dbReference>
<dbReference type="InterPro" id="IPR008266">
    <property type="entry name" value="Tyr_kinase_AS"/>
</dbReference>
<gene>
    <name evidence="8" type="ORF">RCL2_001602800</name>
    <name evidence="7" type="ORF">RclHR1_01800009</name>
</gene>
<organism evidence="7 9">
    <name type="scientific">Rhizophagus clarus</name>
    <dbReference type="NCBI Taxonomy" id="94130"/>
    <lineage>
        <taxon>Eukaryota</taxon>
        <taxon>Fungi</taxon>
        <taxon>Fungi incertae sedis</taxon>
        <taxon>Mucoromycota</taxon>
        <taxon>Glomeromycotina</taxon>
        <taxon>Glomeromycetes</taxon>
        <taxon>Glomerales</taxon>
        <taxon>Glomeraceae</taxon>
        <taxon>Rhizophagus</taxon>
    </lineage>
</organism>
<keyword evidence="9" id="KW-1185">Reference proteome</keyword>